<gene>
    <name evidence="2" type="ORF">D3H55_12565</name>
</gene>
<dbReference type="EMBL" id="QXIR01000016">
    <property type="protein sequence ID" value="RIW32709.1"/>
    <property type="molecule type" value="Genomic_DNA"/>
</dbReference>
<evidence type="ECO:0000313" key="3">
    <source>
        <dbReference type="Proteomes" id="UP000265801"/>
    </source>
</evidence>
<dbReference type="AlphaFoldDB" id="A0A3A1R141"/>
<protein>
    <submittedName>
        <fullName evidence="2">DUF1002 domain-containing protein</fullName>
    </submittedName>
</protein>
<proteinExistence type="predicted"/>
<keyword evidence="3" id="KW-1185">Reference proteome</keyword>
<organism evidence="2 3">
    <name type="scientific">Bacillus salacetis</name>
    <dbReference type="NCBI Taxonomy" id="2315464"/>
    <lineage>
        <taxon>Bacteria</taxon>
        <taxon>Bacillati</taxon>
        <taxon>Bacillota</taxon>
        <taxon>Bacilli</taxon>
        <taxon>Bacillales</taxon>
        <taxon>Bacillaceae</taxon>
        <taxon>Bacillus</taxon>
    </lineage>
</organism>
<dbReference type="Proteomes" id="UP000265801">
    <property type="component" value="Unassembled WGS sequence"/>
</dbReference>
<feature type="signal peptide" evidence="1">
    <location>
        <begin position="1"/>
        <end position="26"/>
    </location>
</feature>
<dbReference type="Pfam" id="PF06207">
    <property type="entry name" value="DUF1002"/>
    <property type="match status" value="1"/>
</dbReference>
<name>A0A3A1R141_9BACI</name>
<dbReference type="RefSeq" id="WP_119547268.1">
    <property type="nucleotide sequence ID" value="NZ_QXIR01000016.1"/>
</dbReference>
<accession>A0A3A1R141</accession>
<dbReference type="OrthoDB" id="9810153at2"/>
<feature type="chain" id="PRO_5017324797" evidence="1">
    <location>
        <begin position="27"/>
        <end position="306"/>
    </location>
</feature>
<reference evidence="2 3" key="1">
    <citation type="submission" date="2018-09" db="EMBL/GenBank/DDBJ databases">
        <title>Bacillus saliacetes sp. nov., isolated from Thai shrimp paste (Ka-pi).</title>
        <authorList>
            <person name="Daroonpunt R."/>
            <person name="Tanasupawat S."/>
            <person name="Yiamsombut S."/>
        </authorList>
    </citation>
    <scope>NUCLEOTIDE SEQUENCE [LARGE SCALE GENOMIC DNA]</scope>
    <source>
        <strain evidence="2 3">SKP7-4</strain>
    </source>
</reference>
<evidence type="ECO:0000313" key="2">
    <source>
        <dbReference type="EMBL" id="RIW32709.1"/>
    </source>
</evidence>
<comment type="caution">
    <text evidence="2">The sequence shown here is derived from an EMBL/GenBank/DDBJ whole genome shotgun (WGS) entry which is preliminary data.</text>
</comment>
<dbReference type="InterPro" id="IPR009343">
    <property type="entry name" value="DUF1002"/>
</dbReference>
<sequence>MKKQWSKIALILAVFFGLVVNSTVMAADNETNKDSINEKFGLPIVVLGESLSDAQKEEVRKALEVNDPEMVEEITVTGEDLARYIQGEDRNARMFSSAKITRKEKGEGLVIERATPGNITEVTDEMYANALLTAGVEDATVIVASPIKVSGHSALTGIYKAYEVSGEKLDSVRMEVANEELGLATELAKEEGMSQEKVSELLTEIKKEIAEQNPATKEDVERIVSEQLEKLNLELSPEDRQLLIDLFDKMRNLDINFDNVKGQLEDISKDIKQRLEDVVGEEGKGFLQGILDFFKNLFQAIADIFK</sequence>
<evidence type="ECO:0000256" key="1">
    <source>
        <dbReference type="SAM" id="SignalP"/>
    </source>
</evidence>
<keyword evidence="1" id="KW-0732">Signal</keyword>